<sequence>FLLTSFYFFFYLYLQFLHLNVWYSSNIHICQTSASTECLCRTKFLLFPFS</sequence>
<reference evidence="1" key="2">
    <citation type="journal article" date="2017" name="J. Med. Entomol.">
        <title>Transcriptome Analysis of the Triatoma infestans (Hemiptera: Reduviidae) Integument.</title>
        <authorList>
            <person name="Calderon-Fernandez G.M."/>
            <person name="Moriconi D.E."/>
            <person name="Dulbecco A.B."/>
            <person name="Juarez M.P."/>
        </authorList>
    </citation>
    <scope>NUCLEOTIDE SEQUENCE</scope>
    <source>
        <strain evidence="1">Int1</strain>
        <tissue evidence="1">Integument</tissue>
    </source>
</reference>
<dbReference type="AlphaFoldDB" id="A0A161MQ65"/>
<feature type="non-terminal residue" evidence="1">
    <location>
        <position position="50"/>
    </location>
</feature>
<accession>A0A161MQ65</accession>
<name>A0A161MQ65_TRIIF</name>
<proteinExistence type="predicted"/>
<dbReference type="EMBL" id="GEMB01002600">
    <property type="protein sequence ID" value="JAS00589.1"/>
    <property type="molecule type" value="Transcribed_RNA"/>
</dbReference>
<feature type="non-terminal residue" evidence="1">
    <location>
        <position position="1"/>
    </location>
</feature>
<organism evidence="1">
    <name type="scientific">Triatoma infestans</name>
    <name type="common">Assassin bug</name>
    <dbReference type="NCBI Taxonomy" id="30076"/>
    <lineage>
        <taxon>Eukaryota</taxon>
        <taxon>Metazoa</taxon>
        <taxon>Ecdysozoa</taxon>
        <taxon>Arthropoda</taxon>
        <taxon>Hexapoda</taxon>
        <taxon>Insecta</taxon>
        <taxon>Pterygota</taxon>
        <taxon>Neoptera</taxon>
        <taxon>Paraneoptera</taxon>
        <taxon>Hemiptera</taxon>
        <taxon>Heteroptera</taxon>
        <taxon>Panheteroptera</taxon>
        <taxon>Cimicomorpha</taxon>
        <taxon>Reduviidae</taxon>
        <taxon>Triatominae</taxon>
        <taxon>Triatoma</taxon>
    </lineage>
</organism>
<reference evidence="1" key="1">
    <citation type="submission" date="2016-04" db="EMBL/GenBank/DDBJ databases">
        <authorList>
            <person name="Calderon-Fernandez G.M.Sr."/>
        </authorList>
    </citation>
    <scope>NUCLEOTIDE SEQUENCE</scope>
    <source>
        <strain evidence="1">Int1</strain>
        <tissue evidence="1">Integument</tissue>
    </source>
</reference>
<protein>
    <submittedName>
        <fullName evidence="1">Piggybac transposable element-derived protein 4-like protein isoform x1</fullName>
    </submittedName>
</protein>
<evidence type="ECO:0000313" key="1">
    <source>
        <dbReference type="EMBL" id="JAS00589.1"/>
    </source>
</evidence>